<protein>
    <submittedName>
        <fullName evidence="6">THO complex subunit 4-like</fullName>
    </submittedName>
</protein>
<dbReference type="InterPro" id="IPR012677">
    <property type="entry name" value="Nucleotide-bd_a/b_plait_sf"/>
</dbReference>
<feature type="domain" description="RRM" evidence="4">
    <location>
        <begin position="175"/>
        <end position="252"/>
    </location>
</feature>
<dbReference type="InterPro" id="IPR035979">
    <property type="entry name" value="RBD_domain_sf"/>
</dbReference>
<evidence type="ECO:0000256" key="3">
    <source>
        <dbReference type="SAM" id="MobiDB-lite"/>
    </source>
</evidence>
<proteinExistence type="predicted"/>
<sequence>MVNQISMGRGAGRKFNASKIPGDSRGKADSGVVRTILRGKQRGDICKSARIPKRNGLIKKHVNALLSECVAAGHTKLLISNLDARASGFDILELFSEFGTIKAIKMNYDTTQRSTRTAEISFERYADALNAYNEYSGRSLDERPMEVRFADPNFQNDVTSDEAGKDIQTVDRDVTKLYILNLDNKITDSDLKELFSEFDSFISAVVHYDESGRSLGTAVIAYQSKADALKAYDEYHGRTLDGRTMFIAITETTNFDLGNSCDNNGGGFDLHHFCKIIPFVGK</sequence>
<dbReference type="Pfam" id="PF00076">
    <property type="entry name" value="RRM_1"/>
    <property type="match status" value="2"/>
</dbReference>
<dbReference type="PROSITE" id="PS50102">
    <property type="entry name" value="RRM"/>
    <property type="match status" value="2"/>
</dbReference>
<dbReference type="PANTHER" id="PTHR19965">
    <property type="entry name" value="RNA AND EXPORT FACTOR BINDING PROTEIN"/>
    <property type="match status" value="1"/>
</dbReference>
<accession>A0A9R0EW83</accession>
<evidence type="ECO:0000259" key="4">
    <source>
        <dbReference type="PROSITE" id="PS50102"/>
    </source>
</evidence>
<keyword evidence="5" id="KW-1185">Reference proteome</keyword>
<dbReference type="PANTHER" id="PTHR19965:SF82">
    <property type="entry name" value="THO COMPLEX SUBUNIT 4"/>
    <property type="match status" value="1"/>
</dbReference>
<dbReference type="InterPro" id="IPR051229">
    <property type="entry name" value="ALYREF_mRNA_export"/>
</dbReference>
<feature type="region of interest" description="Disordered" evidence="3">
    <location>
        <begin position="1"/>
        <end position="29"/>
    </location>
</feature>
<name>A0A9R0EW83_SPOFR</name>
<feature type="domain" description="RRM" evidence="4">
    <location>
        <begin position="75"/>
        <end position="152"/>
    </location>
</feature>
<reference evidence="6" key="1">
    <citation type="submission" date="2025-08" db="UniProtKB">
        <authorList>
            <consortium name="RefSeq"/>
        </authorList>
    </citation>
    <scope>IDENTIFICATION</scope>
    <source>
        <tissue evidence="6">Whole larval tissue</tissue>
    </source>
</reference>
<dbReference type="Gene3D" id="3.30.70.330">
    <property type="match status" value="2"/>
</dbReference>
<evidence type="ECO:0000256" key="1">
    <source>
        <dbReference type="ARBA" id="ARBA00022884"/>
    </source>
</evidence>
<evidence type="ECO:0000256" key="2">
    <source>
        <dbReference type="PROSITE-ProRule" id="PRU00176"/>
    </source>
</evidence>
<organism evidence="5 6">
    <name type="scientific">Spodoptera frugiperda</name>
    <name type="common">Fall armyworm</name>
    <dbReference type="NCBI Taxonomy" id="7108"/>
    <lineage>
        <taxon>Eukaryota</taxon>
        <taxon>Metazoa</taxon>
        <taxon>Ecdysozoa</taxon>
        <taxon>Arthropoda</taxon>
        <taxon>Hexapoda</taxon>
        <taxon>Insecta</taxon>
        <taxon>Pterygota</taxon>
        <taxon>Neoptera</taxon>
        <taxon>Endopterygota</taxon>
        <taxon>Lepidoptera</taxon>
        <taxon>Glossata</taxon>
        <taxon>Ditrysia</taxon>
        <taxon>Noctuoidea</taxon>
        <taxon>Noctuidae</taxon>
        <taxon>Amphipyrinae</taxon>
        <taxon>Spodoptera</taxon>
    </lineage>
</organism>
<dbReference type="SMART" id="SM00360">
    <property type="entry name" value="RRM"/>
    <property type="match status" value="2"/>
</dbReference>
<gene>
    <name evidence="6" type="primary">LOC126910811</name>
</gene>
<dbReference type="RefSeq" id="XP_050550475.1">
    <property type="nucleotide sequence ID" value="XM_050694518.1"/>
</dbReference>
<evidence type="ECO:0000313" key="5">
    <source>
        <dbReference type="Proteomes" id="UP000829999"/>
    </source>
</evidence>
<dbReference type="GO" id="GO:0006406">
    <property type="term" value="P:mRNA export from nucleus"/>
    <property type="evidence" value="ECO:0007669"/>
    <property type="project" value="TreeGrafter"/>
</dbReference>
<dbReference type="SUPFAM" id="SSF54928">
    <property type="entry name" value="RNA-binding domain, RBD"/>
    <property type="match status" value="2"/>
</dbReference>
<dbReference type="GO" id="GO:0005634">
    <property type="term" value="C:nucleus"/>
    <property type="evidence" value="ECO:0007669"/>
    <property type="project" value="TreeGrafter"/>
</dbReference>
<dbReference type="Proteomes" id="UP000829999">
    <property type="component" value="Chromosome 6"/>
</dbReference>
<keyword evidence="1 2" id="KW-0694">RNA-binding</keyword>
<dbReference type="GeneID" id="126910811"/>
<dbReference type="GO" id="GO:0003729">
    <property type="term" value="F:mRNA binding"/>
    <property type="evidence" value="ECO:0007669"/>
    <property type="project" value="TreeGrafter"/>
</dbReference>
<dbReference type="OrthoDB" id="1049195at2759"/>
<dbReference type="InterPro" id="IPR000504">
    <property type="entry name" value="RRM_dom"/>
</dbReference>
<evidence type="ECO:0000313" key="6">
    <source>
        <dbReference type="RefSeq" id="XP_050550475.1"/>
    </source>
</evidence>
<dbReference type="AlphaFoldDB" id="A0A9R0EW83"/>